<feature type="compositionally biased region" description="Polar residues" evidence="12">
    <location>
        <begin position="1272"/>
        <end position="1282"/>
    </location>
</feature>
<name>A0A6J2BYP7_ZALCA</name>
<dbReference type="SUPFAM" id="SSF158639">
    <property type="entry name" value="ENT-like"/>
    <property type="match status" value="1"/>
</dbReference>
<evidence type="ECO:0000256" key="1">
    <source>
        <dbReference type="ARBA" id="ARBA00004123"/>
    </source>
</evidence>
<dbReference type="InterPro" id="IPR036142">
    <property type="entry name" value="ENT_dom-like_sf"/>
</dbReference>
<dbReference type="GO" id="GO:0006355">
    <property type="term" value="P:regulation of DNA-templated transcription"/>
    <property type="evidence" value="ECO:0007669"/>
    <property type="project" value="InterPro"/>
</dbReference>
<evidence type="ECO:0000256" key="5">
    <source>
        <dbReference type="ARBA" id="ARBA00023015"/>
    </source>
</evidence>
<feature type="region of interest" description="Disordered" evidence="12">
    <location>
        <begin position="1248"/>
        <end position="1282"/>
    </location>
</feature>
<feature type="region of interest" description="Disordered" evidence="12">
    <location>
        <begin position="163"/>
        <end position="193"/>
    </location>
</feature>
<keyword evidence="7" id="KW-0234">DNA repair</keyword>
<evidence type="ECO:0000256" key="4">
    <source>
        <dbReference type="ARBA" id="ARBA00022853"/>
    </source>
</evidence>
<feature type="region of interest" description="Disordered" evidence="12">
    <location>
        <begin position="713"/>
        <end position="764"/>
    </location>
</feature>
<keyword evidence="6" id="KW-0804">Transcription</keyword>
<organism evidence="14 15">
    <name type="scientific">Zalophus californianus</name>
    <name type="common">California sealion</name>
    <dbReference type="NCBI Taxonomy" id="9704"/>
    <lineage>
        <taxon>Eukaryota</taxon>
        <taxon>Metazoa</taxon>
        <taxon>Chordata</taxon>
        <taxon>Craniata</taxon>
        <taxon>Vertebrata</taxon>
        <taxon>Euteleostomi</taxon>
        <taxon>Mammalia</taxon>
        <taxon>Eutheria</taxon>
        <taxon>Laurasiatheria</taxon>
        <taxon>Carnivora</taxon>
        <taxon>Caniformia</taxon>
        <taxon>Pinnipedia</taxon>
        <taxon>Otariidae</taxon>
        <taxon>Zalophus</taxon>
    </lineage>
</organism>
<feature type="compositionally biased region" description="Acidic residues" evidence="12">
    <location>
        <begin position="1251"/>
        <end position="1270"/>
    </location>
</feature>
<keyword evidence="4" id="KW-0156">Chromatin regulator</keyword>
<feature type="compositionally biased region" description="Low complexity" evidence="12">
    <location>
        <begin position="163"/>
        <end position="177"/>
    </location>
</feature>
<keyword evidence="3" id="KW-0227">DNA damage</keyword>
<dbReference type="Proteomes" id="UP000515165">
    <property type="component" value="Chromosome 11"/>
</dbReference>
<dbReference type="GO" id="GO:0006325">
    <property type="term" value="P:chromatin organization"/>
    <property type="evidence" value="ECO:0007669"/>
    <property type="project" value="UniProtKB-KW"/>
</dbReference>
<evidence type="ECO:0000256" key="9">
    <source>
        <dbReference type="ARBA" id="ARBA00058051"/>
    </source>
</evidence>
<dbReference type="CTD" id="56946"/>
<dbReference type="GO" id="GO:0005654">
    <property type="term" value="C:nucleoplasm"/>
    <property type="evidence" value="ECO:0007669"/>
    <property type="project" value="TreeGrafter"/>
</dbReference>
<comment type="subunit">
    <text evidence="10">Homodimer. Interacts with the transactivation domain of BRCA2. Interacts with CBX1 (via chromoshadow domain). Interacts with ZMYND11. Does not interact with CBX3 or CBX5. Component of a nuclear receptor-mediated transcription complex composed of at least ZNF335, CCAR2 and EMSY; the complex stimulates the transcription of nuclear receptor target genes such as SOX9 and HOXA1. Within the complex interacts with CCAR2 and ZNF335. Components of this complex may associate with components of a histone methylation complex to form a complex at least composed of ZNF335, HCFC1, CCAR2, EMSY, MKI67, RBBP5, ASH2L and WDR5. Within this complex, interacts with ASH2L and RBBP5.</text>
</comment>
<evidence type="ECO:0000256" key="10">
    <source>
        <dbReference type="ARBA" id="ARBA00064602"/>
    </source>
</evidence>
<keyword evidence="5" id="KW-0805">Transcription regulation</keyword>
<feature type="compositionally biased region" description="Polar residues" evidence="12">
    <location>
        <begin position="1161"/>
        <end position="1175"/>
    </location>
</feature>
<evidence type="ECO:0000256" key="6">
    <source>
        <dbReference type="ARBA" id="ARBA00023163"/>
    </source>
</evidence>
<dbReference type="PANTHER" id="PTHR16500">
    <property type="entry name" value="BRCA2-INTERACTING TRANSCRIPTIONAL REPRESSOR EMSY"/>
    <property type="match status" value="1"/>
</dbReference>
<feature type="region of interest" description="Disordered" evidence="12">
    <location>
        <begin position="1161"/>
        <end position="1190"/>
    </location>
</feature>
<gene>
    <name evidence="15" type="primary">EMSY</name>
</gene>
<feature type="compositionally biased region" description="Low complexity" evidence="12">
    <location>
        <begin position="416"/>
        <end position="452"/>
    </location>
</feature>
<dbReference type="GO" id="GO:0006281">
    <property type="term" value="P:DNA repair"/>
    <property type="evidence" value="ECO:0007669"/>
    <property type="project" value="UniProtKB-KW"/>
</dbReference>
<dbReference type="InterPro" id="IPR005491">
    <property type="entry name" value="ENT_dom"/>
</dbReference>
<evidence type="ECO:0000313" key="15">
    <source>
        <dbReference type="RefSeq" id="XP_027434868.1"/>
    </source>
</evidence>
<dbReference type="Pfam" id="PF03735">
    <property type="entry name" value="ENT"/>
    <property type="match status" value="1"/>
</dbReference>
<dbReference type="PANTHER" id="PTHR16500:SF3">
    <property type="entry name" value="BRCA2-INTERACTING TRANSCRIPTIONAL REPRESSOR EMSY"/>
    <property type="match status" value="1"/>
</dbReference>
<comment type="function">
    <text evidence="9">Regulator which is able to repress transcription, possibly via its interaction with a multiprotein chromatin remodeling complex that modifies the chromatin. Its interaction with BRCA2 suggests that it may play a central role in the DNA repair function of BRCA2. Mediates ligand-dependent transcriptional activation by nuclear hormone receptors.</text>
</comment>
<dbReference type="SMART" id="SM01191">
    <property type="entry name" value="ENT"/>
    <property type="match status" value="1"/>
</dbReference>
<keyword evidence="14" id="KW-1185">Reference proteome</keyword>
<evidence type="ECO:0000256" key="7">
    <source>
        <dbReference type="ARBA" id="ARBA00023204"/>
    </source>
</evidence>
<evidence type="ECO:0000256" key="2">
    <source>
        <dbReference type="ARBA" id="ARBA00022491"/>
    </source>
</evidence>
<dbReference type="PROSITE" id="PS51138">
    <property type="entry name" value="ENT"/>
    <property type="match status" value="1"/>
</dbReference>
<comment type="subcellular location">
    <subcellularLocation>
        <location evidence="1">Nucleus</location>
    </subcellularLocation>
</comment>
<feature type="compositionally biased region" description="Polar residues" evidence="12">
    <location>
        <begin position="713"/>
        <end position="722"/>
    </location>
</feature>
<evidence type="ECO:0000256" key="11">
    <source>
        <dbReference type="ARBA" id="ARBA00073247"/>
    </source>
</evidence>
<evidence type="ECO:0000256" key="3">
    <source>
        <dbReference type="ARBA" id="ARBA00022763"/>
    </source>
</evidence>
<evidence type="ECO:0000256" key="12">
    <source>
        <dbReference type="SAM" id="MobiDB-lite"/>
    </source>
</evidence>
<dbReference type="RefSeq" id="XP_027434868.1">
    <property type="nucleotide sequence ID" value="XM_027579067.1"/>
</dbReference>
<dbReference type="Gene3D" id="1.10.1240.40">
    <property type="entry name" value="ENT domain"/>
    <property type="match status" value="1"/>
</dbReference>
<protein>
    <recommendedName>
        <fullName evidence="11">BRCA2-interacting transcriptional repressor EMSY</fullName>
    </recommendedName>
</protein>
<accession>A0A6J2BYP7</accession>
<keyword evidence="2" id="KW-0678">Repressor</keyword>
<dbReference type="InterPro" id="IPR033482">
    <property type="entry name" value="EMSY"/>
</dbReference>
<feature type="compositionally biased region" description="Low complexity" evidence="12">
    <location>
        <begin position="729"/>
        <end position="746"/>
    </location>
</feature>
<dbReference type="GeneID" id="113914148"/>
<keyword evidence="8" id="KW-0539">Nucleus</keyword>
<evidence type="ECO:0000313" key="14">
    <source>
        <dbReference type="Proteomes" id="UP000515165"/>
    </source>
</evidence>
<feature type="region of interest" description="Disordered" evidence="12">
    <location>
        <begin position="416"/>
        <end position="460"/>
    </location>
</feature>
<evidence type="ECO:0000256" key="8">
    <source>
        <dbReference type="ARBA" id="ARBA00023242"/>
    </source>
</evidence>
<reference evidence="15" key="1">
    <citation type="submission" date="2025-08" db="UniProtKB">
        <authorList>
            <consortium name="RefSeq"/>
        </authorList>
    </citation>
    <scope>IDENTIFICATION</scope>
    <source>
        <tissue evidence="15">Blood</tissue>
    </source>
</reference>
<evidence type="ECO:0000259" key="13">
    <source>
        <dbReference type="PROSITE" id="PS51138"/>
    </source>
</evidence>
<feature type="domain" description="ENT" evidence="13">
    <location>
        <begin position="16"/>
        <end position="114"/>
    </location>
</feature>
<proteinExistence type="predicted"/>
<sequence>MPVVWPTLLDLSRDECKRILRKLELEAYAGVISALRAQGDLTKEKKDLLGELSKVLSISTERHRAEVRRAVNDERLTTIAHKMNLSLYLGERPSYSMSGPNSSSEWSIEGRRLVPLMPRLVPQTAFTVTANAVANAAIQHNASLPVPAETGSKEVVVCYSYTSTTSTPTSTPVPSGSIATVKSPRPASPASNVVVLPSGSTVYVKSVSCSDEDEKPRKRRRTNSSSSSPVVLKEVPKAVVPVSKTITVPVSGSPKMSNIMQSIANSLPPHMSPVKITFTKPSTQTTNTTTQKVIIVTTSPSSTFVPNILSKSHNYAAVTKLVPTSVIASTTQKPPVVITASQSSLVSSSSSGSSSSTPSPIPSTVAVTAVVSSTPSVVMSTVAQGVSTSAIKMASTRLPSPKSLVGAPTQILAQFPKQHQQSPKQQLHQVQQQTQQQVAQPAPVSHQQQPQQSPLPPGIKPTIQIKQESGVKIITQQVQPSKILPKPVTATLPTSSNSPIMVVSSNGAIMTTKLVTTPTGTQATYTRPTVSPSIGRMAATPGAATYVKTTSGSIITVVPKSLATLGGKIISSNIVSGTTTKITTIPMTSKPNVIVVQKTTGKGTTIQGLPGKNVVTTLLNAGGEKTIQTVPTGAKPAIITATRPITKMIVTQPKGIGSTVQPAAKIIPTKIVYGQQGKTQVLIKPKPVTFQATVVSEQTRQLVTETLQQASRVAEAGNSSIQEGKEDPQSYTDSSSSSTESSQSSQVKEKLESKPRQPTIDLSQMAVPIQMTQEKRHSPESPSIAVVESELVAEYITTERTDEGTEVAFPLLVSHRSQPQQPSQPQRTLLQHVAQSQTATQTSVVVKSIPASSPGAITHIMQQALSSHTAFTKHSEELGTEEGEVEEMDTLDPQTGLFYRSALTQSQSAKQQKLSQPQLEQTQLQVKTLQCFQTKQKQTIHLQADQLQHKLPQMPQLSIRHQKLTPLQQEQAQPKPDVQHTQHPMVAKDRQLPTLMAQPPQTVVQVLAVKTTQQLPKLQQAPNQPKIYVQPQTPQSQMPLPAASEKQPASQVEQPIITQGSSVTKITFEGRQPPTVTKITGGSSVPKLTSPVTSISPIQASEKTAVSDILKMSLMEAQIDTNVEHMVVDPPKKALATSMLTGEAGSLPSTHVVVAGMANSTPQQQKCRESSSSPSAVGPPLTTRKIDAPGVPATGQFMRIQNVGQKKAEESPAEIIIQAIPQYAIPCHSSSNVVVEPSGLLELNNFTSQQLDDDETAMEQDIDSSTEDGTEPSPSQSSAERS</sequence>
<dbReference type="FunFam" id="1.10.1240.40:FF:000001">
    <property type="entry name" value="BRCA2-interacting transcriptional repressor EMSY isoform X1"/>
    <property type="match status" value="1"/>
</dbReference>
<feature type="region of interest" description="Disordered" evidence="12">
    <location>
        <begin position="206"/>
        <end position="230"/>
    </location>
</feature>